<gene>
    <name evidence="2" type="ORF">LB941_09725</name>
</gene>
<keyword evidence="3" id="KW-1185">Reference proteome</keyword>
<dbReference type="GO" id="GO:0016758">
    <property type="term" value="F:hexosyltransferase activity"/>
    <property type="evidence" value="ECO:0007669"/>
    <property type="project" value="UniProtKB-ARBA"/>
</dbReference>
<protein>
    <submittedName>
        <fullName evidence="2">Glycosyltransferase family 2 protein</fullName>
    </submittedName>
</protein>
<evidence type="ECO:0000313" key="2">
    <source>
        <dbReference type="EMBL" id="MCP0887609.1"/>
    </source>
</evidence>
<feature type="domain" description="Glycosyltransferase 2-like" evidence="1">
    <location>
        <begin position="3"/>
        <end position="116"/>
    </location>
</feature>
<dbReference type="CDD" id="cd04196">
    <property type="entry name" value="GT_2_like_d"/>
    <property type="match status" value="1"/>
</dbReference>
<dbReference type="PANTHER" id="PTHR22916">
    <property type="entry name" value="GLYCOSYLTRANSFERASE"/>
    <property type="match status" value="1"/>
</dbReference>
<dbReference type="Proteomes" id="UP001139006">
    <property type="component" value="Unassembled WGS sequence"/>
</dbReference>
<dbReference type="AlphaFoldDB" id="A0A9X2JM74"/>
<dbReference type="SUPFAM" id="SSF53448">
    <property type="entry name" value="Nucleotide-diphospho-sugar transferases"/>
    <property type="match status" value="1"/>
</dbReference>
<dbReference type="InterPro" id="IPR001173">
    <property type="entry name" value="Glyco_trans_2-like"/>
</dbReference>
<evidence type="ECO:0000313" key="3">
    <source>
        <dbReference type="Proteomes" id="UP001139006"/>
    </source>
</evidence>
<reference evidence="2 3" key="1">
    <citation type="journal article" date="2023" name="Int. J. Syst. Evol. Microbiol.">
        <title>Ligilactobacillus ubinensis sp. nov., a novel species isolated from the wild ferment of a durian fruit (Durio zibethinus).</title>
        <authorList>
            <person name="Heng Y.C."/>
            <person name="Menon N."/>
            <person name="Chen B."/>
            <person name="Loo B.Z.L."/>
            <person name="Wong G.W.J."/>
            <person name="Lim A.C.H."/>
            <person name="Silvaraju S."/>
            <person name="Kittelmann S."/>
        </authorList>
    </citation>
    <scope>NUCLEOTIDE SEQUENCE [LARGE SCALE GENOMIC DNA]</scope>
    <source>
        <strain evidence="2 3">WILCCON 0076</strain>
    </source>
</reference>
<dbReference type="Gene3D" id="3.90.550.10">
    <property type="entry name" value="Spore Coat Polysaccharide Biosynthesis Protein SpsA, Chain A"/>
    <property type="match status" value="1"/>
</dbReference>
<proteinExistence type="predicted"/>
<dbReference type="RefSeq" id="WP_253361645.1">
    <property type="nucleotide sequence ID" value="NZ_JAIULA010000021.1"/>
</dbReference>
<comment type="caution">
    <text evidence="2">The sequence shown here is derived from an EMBL/GenBank/DDBJ whole genome shotgun (WGS) entry which is preliminary data.</text>
</comment>
<organism evidence="2 3">
    <name type="scientific">Ligilactobacillus ubinensis</name>
    <dbReference type="NCBI Taxonomy" id="2876789"/>
    <lineage>
        <taxon>Bacteria</taxon>
        <taxon>Bacillati</taxon>
        <taxon>Bacillota</taxon>
        <taxon>Bacilli</taxon>
        <taxon>Lactobacillales</taxon>
        <taxon>Lactobacillaceae</taxon>
        <taxon>Ligilactobacillus</taxon>
    </lineage>
</organism>
<dbReference type="EMBL" id="JAIULA010000021">
    <property type="protein sequence ID" value="MCP0887609.1"/>
    <property type="molecule type" value="Genomic_DNA"/>
</dbReference>
<dbReference type="InterPro" id="IPR029044">
    <property type="entry name" value="Nucleotide-diphossugar_trans"/>
</dbReference>
<dbReference type="Pfam" id="PF00535">
    <property type="entry name" value="Glycos_transf_2"/>
    <property type="match status" value="1"/>
</dbReference>
<sequence length="332" mass="38380">MISVIIATYNGEKYIQKQLQSILNQRKQPDEVIIRDDCSTDNTGNLIKEFIKENELSNWSFETNVSNKGYRGNFNNLLSLVNGDYIFLSDQDDEWLPNKIEKMVSIFENNQHILALNGSISLIDGHSHSIEIIDGKNMYNSNFYFSVKKLKRLNQIPLSDLVISNVTPGCAMAITKNLKEMFLQSYNEMIPHDWYLNMIAAIKGGCYYLNEPVINYRVHSNNAIGLSSAAERGLKAKLKSFDKEERIKNFQMQIDAIDKLTIDFANVDIKTKESQNYLKTRVAFYKKSTFMNLLKMCKYKDYQERTAIRGRIWDLVLALKIDSLAYLLDRRA</sequence>
<dbReference type="PANTHER" id="PTHR22916:SF3">
    <property type="entry name" value="UDP-GLCNAC:BETAGAL BETA-1,3-N-ACETYLGLUCOSAMINYLTRANSFERASE-LIKE PROTEIN 1"/>
    <property type="match status" value="1"/>
</dbReference>
<accession>A0A9X2JM74</accession>
<name>A0A9X2JM74_9LACO</name>
<evidence type="ECO:0000259" key="1">
    <source>
        <dbReference type="Pfam" id="PF00535"/>
    </source>
</evidence>